<dbReference type="InterPro" id="IPR011041">
    <property type="entry name" value="Quinoprot_gluc/sorb_DH_b-prop"/>
</dbReference>
<feature type="domain" description="PKD" evidence="6">
    <location>
        <begin position="382"/>
        <end position="460"/>
    </location>
</feature>
<accession>A0ABY6BAD6</accession>
<evidence type="ECO:0000259" key="6">
    <source>
        <dbReference type="PROSITE" id="PS50093"/>
    </source>
</evidence>
<dbReference type="SMART" id="SM00089">
    <property type="entry name" value="PKD"/>
    <property type="match status" value="1"/>
</dbReference>
<sequence length="814" mass="84717">MSAYRWIMAWVFGLCVQTAGAQAPPSAFVTDFVYGSQYGFTSIVFDHAGRLLVAEKRGRVVLLAPNGSGGFVTPATTFADLLSSVDASAECGLLGLALDPDYANTRYVYFFYSTPTDQRLTRATVNATYTAVVPGSEIVLLSGLPRESNAHKAGDIQFRPGDPTSIYISLGDDGRRERSQDLTFYNGKMLRVDAATGRGLADNPYYDGDPLSVRSRIWAIGFRNPFRFTFHPTGGPANVMYSSENGDATDRLSFVRRGSNGAWGPGGDSGGFLNPPDANHRVLTTLNPAVVGVAISPSGPFGTNVIYWAQWQRNIRRYQLSGANLDTATALDGGANFKSGTAMTIDLEFGPDGHLYGTWTGGGNDAGDLHRIRYVGSPPPVAAFATTPSPPSGQAPLAVQFTDQSTAPGSSISSRQWTFGDGAQSTATNPSHTYTQAGDYTATLTVTNAVGQQSSTTRAVRATRAVQLQITGTVRDGRSLAAPGLAAPTELRVYLANGVTPLAVSGGAGPDGNIIAIPAGGAINVTANVSLPGDALVLSAGEPTGDGVQPARRGYPIPAGAGPHPISAHFHLSDTQVAGRVRDTRGTPLAVDVGVRRGASAYAVAGGRDFLPGHGHPASGVNHRVTSDGLGWYHLPLRAADAGTPFTVDVVADTGYATHARITATRTISAGTLEMLDLTPGLWSGGQACDELSAIPATPAVNYATAIQPIWNAACIGCHAPAATNSGGLDLTGAGSQAALVGVGSSGAPGVPRVSSGQPLRSYLMEKINCANPQSGTRMRPTDAMSLANQALIRDWISQLPPQQDGIFSDGFEP</sequence>
<evidence type="ECO:0000313" key="9">
    <source>
        <dbReference type="Proteomes" id="UP001064632"/>
    </source>
</evidence>
<dbReference type="SUPFAM" id="SSF49299">
    <property type="entry name" value="PKD domain"/>
    <property type="match status" value="1"/>
</dbReference>
<organism evidence="8 9">
    <name type="scientific">Tahibacter amnicola</name>
    <dbReference type="NCBI Taxonomy" id="2976241"/>
    <lineage>
        <taxon>Bacteria</taxon>
        <taxon>Pseudomonadati</taxon>
        <taxon>Pseudomonadota</taxon>
        <taxon>Gammaproteobacteria</taxon>
        <taxon>Lysobacterales</taxon>
        <taxon>Rhodanobacteraceae</taxon>
        <taxon>Tahibacter</taxon>
    </lineage>
</organism>
<dbReference type="SUPFAM" id="SSF50952">
    <property type="entry name" value="Soluble quinoprotein glucose dehydrogenase"/>
    <property type="match status" value="1"/>
</dbReference>
<evidence type="ECO:0000256" key="4">
    <source>
        <dbReference type="SAM" id="MobiDB-lite"/>
    </source>
</evidence>
<evidence type="ECO:0000313" key="8">
    <source>
        <dbReference type="EMBL" id="UXI67023.1"/>
    </source>
</evidence>
<dbReference type="InterPro" id="IPR022409">
    <property type="entry name" value="PKD/Chitinase_dom"/>
</dbReference>
<dbReference type="InterPro" id="IPR011042">
    <property type="entry name" value="6-blade_b-propeller_TolB-like"/>
</dbReference>
<dbReference type="PANTHER" id="PTHR19328">
    <property type="entry name" value="HEDGEHOG-INTERACTING PROTEIN"/>
    <property type="match status" value="1"/>
</dbReference>
<keyword evidence="9" id="KW-1185">Reference proteome</keyword>
<feature type="region of interest" description="Disordered" evidence="4">
    <location>
        <begin position="403"/>
        <end position="434"/>
    </location>
</feature>
<feature type="signal peptide" evidence="5">
    <location>
        <begin position="1"/>
        <end position="21"/>
    </location>
</feature>
<dbReference type="PANTHER" id="PTHR19328:SF13">
    <property type="entry name" value="HIPL1 PROTEIN"/>
    <property type="match status" value="1"/>
</dbReference>
<proteinExistence type="predicted"/>
<evidence type="ECO:0000256" key="1">
    <source>
        <dbReference type="ARBA" id="ARBA00022723"/>
    </source>
</evidence>
<dbReference type="InterPro" id="IPR009056">
    <property type="entry name" value="Cyt_c-like_dom"/>
</dbReference>
<dbReference type="Gene3D" id="2.120.10.30">
    <property type="entry name" value="TolB, C-terminal domain"/>
    <property type="match status" value="1"/>
</dbReference>
<evidence type="ECO:0000256" key="2">
    <source>
        <dbReference type="ARBA" id="ARBA00023004"/>
    </source>
</evidence>
<dbReference type="Proteomes" id="UP001064632">
    <property type="component" value="Chromosome"/>
</dbReference>
<feature type="domain" description="Cytochrome c" evidence="7">
    <location>
        <begin position="702"/>
        <end position="801"/>
    </location>
</feature>
<dbReference type="PROSITE" id="PS50093">
    <property type="entry name" value="PKD"/>
    <property type="match status" value="1"/>
</dbReference>
<dbReference type="InterPro" id="IPR013783">
    <property type="entry name" value="Ig-like_fold"/>
</dbReference>
<dbReference type="PROSITE" id="PS51007">
    <property type="entry name" value="CYTC"/>
    <property type="match status" value="1"/>
</dbReference>
<name>A0ABY6BAD6_9GAMM</name>
<dbReference type="RefSeq" id="WP_261693999.1">
    <property type="nucleotide sequence ID" value="NZ_CP104694.1"/>
</dbReference>
<dbReference type="InterPro" id="IPR000601">
    <property type="entry name" value="PKD_dom"/>
</dbReference>
<dbReference type="Pfam" id="PF07995">
    <property type="entry name" value="GSDH"/>
    <property type="match status" value="1"/>
</dbReference>
<dbReference type="Gene3D" id="2.60.40.10">
    <property type="entry name" value="Immunoglobulins"/>
    <property type="match status" value="1"/>
</dbReference>
<keyword evidence="3" id="KW-0349">Heme</keyword>
<keyword evidence="2 3" id="KW-0408">Iron</keyword>
<feature type="chain" id="PRO_5045189581" evidence="5">
    <location>
        <begin position="22"/>
        <end position="814"/>
    </location>
</feature>
<evidence type="ECO:0000256" key="5">
    <source>
        <dbReference type="SAM" id="SignalP"/>
    </source>
</evidence>
<keyword evidence="5" id="KW-0732">Signal</keyword>
<dbReference type="EMBL" id="CP104694">
    <property type="protein sequence ID" value="UXI67023.1"/>
    <property type="molecule type" value="Genomic_DNA"/>
</dbReference>
<evidence type="ECO:0000259" key="7">
    <source>
        <dbReference type="PROSITE" id="PS51007"/>
    </source>
</evidence>
<reference evidence="8" key="1">
    <citation type="submission" date="2022-09" db="EMBL/GenBank/DDBJ databases">
        <title>Tahibacter sp. nov., isolated from a fresh water.</title>
        <authorList>
            <person name="Baek J.H."/>
            <person name="Lee J.K."/>
            <person name="Kim J.M."/>
            <person name="Jeon C.O."/>
        </authorList>
    </citation>
    <scope>NUCLEOTIDE SEQUENCE</scope>
    <source>
        <strain evidence="8">W38</strain>
    </source>
</reference>
<keyword evidence="1 3" id="KW-0479">Metal-binding</keyword>
<dbReference type="CDD" id="cd00146">
    <property type="entry name" value="PKD"/>
    <property type="match status" value="1"/>
</dbReference>
<evidence type="ECO:0000256" key="3">
    <source>
        <dbReference type="PROSITE-ProRule" id="PRU00433"/>
    </source>
</evidence>
<protein>
    <submittedName>
        <fullName evidence="8">PQQ-dependent sugar dehydrogenase</fullName>
    </submittedName>
</protein>
<gene>
    <name evidence="8" type="ORF">N4264_20055</name>
</gene>
<dbReference type="InterPro" id="IPR035986">
    <property type="entry name" value="PKD_dom_sf"/>
</dbReference>
<dbReference type="Pfam" id="PF18911">
    <property type="entry name" value="PKD_4"/>
    <property type="match status" value="1"/>
</dbReference>
<dbReference type="InterPro" id="IPR012938">
    <property type="entry name" value="Glc/Sorbosone_DH"/>
</dbReference>